<keyword evidence="3 10" id="KW-0813">Transport</keyword>
<dbReference type="PANTHER" id="PTHR34182:SF1">
    <property type="entry name" value="PROTEIN-EXPORT MEMBRANE PROTEIN SECG"/>
    <property type="match status" value="1"/>
</dbReference>
<name>A0A4U8T9E8_9HELI</name>
<keyword evidence="5 10" id="KW-0812">Transmembrane</keyword>
<dbReference type="GO" id="GO:0009306">
    <property type="term" value="P:protein secretion"/>
    <property type="evidence" value="ECO:0007669"/>
    <property type="project" value="UniProtKB-UniRule"/>
</dbReference>
<evidence type="ECO:0000256" key="6">
    <source>
        <dbReference type="ARBA" id="ARBA00022927"/>
    </source>
</evidence>
<comment type="similarity">
    <text evidence="2 10">Belongs to the SecG family.</text>
</comment>
<evidence type="ECO:0000256" key="4">
    <source>
        <dbReference type="ARBA" id="ARBA00022475"/>
    </source>
</evidence>
<dbReference type="Proteomes" id="UP000029861">
    <property type="component" value="Unassembled WGS sequence"/>
</dbReference>
<comment type="function">
    <text evidence="10">Involved in protein export. Participates in an early event of protein translocation.</text>
</comment>
<evidence type="ECO:0000313" key="12">
    <source>
        <dbReference type="EMBL" id="TLD96426.1"/>
    </source>
</evidence>
<dbReference type="GO" id="GO:0015450">
    <property type="term" value="F:protein-transporting ATPase activity"/>
    <property type="evidence" value="ECO:0007669"/>
    <property type="project" value="UniProtKB-UniRule"/>
</dbReference>
<evidence type="ECO:0000313" key="13">
    <source>
        <dbReference type="Proteomes" id="UP000029861"/>
    </source>
</evidence>
<keyword evidence="9 10" id="KW-0472">Membrane</keyword>
<feature type="transmembrane region" description="Helical" evidence="10">
    <location>
        <begin position="51"/>
        <end position="72"/>
    </location>
</feature>
<dbReference type="GO" id="GO:0043952">
    <property type="term" value="P:protein transport by the Sec complex"/>
    <property type="evidence" value="ECO:0007669"/>
    <property type="project" value="TreeGrafter"/>
</dbReference>
<keyword evidence="8 10" id="KW-0811">Translocation</keyword>
<dbReference type="PRINTS" id="PR01651">
    <property type="entry name" value="SECGEXPORT"/>
</dbReference>
<evidence type="ECO:0000256" key="8">
    <source>
        <dbReference type="ARBA" id="ARBA00023010"/>
    </source>
</evidence>
<comment type="subcellular location">
    <subcellularLocation>
        <location evidence="1 10">Cell membrane</location>
        <topology evidence="1 10">Multi-pass membrane protein</topology>
    </subcellularLocation>
</comment>
<keyword evidence="7 10" id="KW-1133">Transmembrane helix</keyword>
<comment type="caution">
    <text evidence="10">Lacks conserved residue(s) required for the propagation of feature annotation.</text>
</comment>
<dbReference type="EMBL" id="JRPK02000034">
    <property type="protein sequence ID" value="TLD96426.1"/>
    <property type="molecule type" value="Genomic_DNA"/>
</dbReference>
<comment type="caution">
    <text evidence="12">The sequence shown here is derived from an EMBL/GenBank/DDBJ whole genome shotgun (WGS) entry which is preliminary data.</text>
</comment>
<evidence type="ECO:0000256" key="11">
    <source>
        <dbReference type="SAM" id="MobiDB-lite"/>
    </source>
</evidence>
<evidence type="ECO:0000256" key="9">
    <source>
        <dbReference type="ARBA" id="ARBA00023136"/>
    </source>
</evidence>
<proteinExistence type="inferred from homology"/>
<evidence type="ECO:0000256" key="10">
    <source>
        <dbReference type="RuleBase" id="RU365087"/>
    </source>
</evidence>
<evidence type="ECO:0000256" key="1">
    <source>
        <dbReference type="ARBA" id="ARBA00004651"/>
    </source>
</evidence>
<keyword evidence="4 10" id="KW-1003">Cell membrane</keyword>
<dbReference type="Pfam" id="PF03840">
    <property type="entry name" value="SecG"/>
    <property type="match status" value="1"/>
</dbReference>
<evidence type="ECO:0000256" key="7">
    <source>
        <dbReference type="ARBA" id="ARBA00022989"/>
    </source>
</evidence>
<dbReference type="STRING" id="50960.LS81_07695"/>
<keyword evidence="6 10" id="KW-0653">Protein transport</keyword>
<dbReference type="GO" id="GO:0065002">
    <property type="term" value="P:intracellular protein transmembrane transport"/>
    <property type="evidence" value="ECO:0007669"/>
    <property type="project" value="TreeGrafter"/>
</dbReference>
<dbReference type="PANTHER" id="PTHR34182">
    <property type="entry name" value="PROTEIN-EXPORT MEMBRANE PROTEIN SECG"/>
    <property type="match status" value="1"/>
</dbReference>
<sequence length="141" mass="14842">MTSVLIVFQVLLTIAIVIVVLLQKSSSIGLGAYSGSNESLFGAKGPANFMAKITMFLGLLFIINTIALGYLYNTKSSRGTSVLDGVEIPKALPITPTDNAIPLSSPLLQGVQPALPQTPLNPSLNTESIPQDTKTITQGDK</sequence>
<dbReference type="GO" id="GO:0005886">
    <property type="term" value="C:plasma membrane"/>
    <property type="evidence" value="ECO:0007669"/>
    <property type="project" value="UniProtKB-SubCell"/>
</dbReference>
<reference evidence="12 13" key="1">
    <citation type="journal article" date="2014" name="Genome Announc.">
        <title>Draft genome sequences of eight enterohepatic helicobacter species isolated from both laboratory and wild rodents.</title>
        <authorList>
            <person name="Sheh A."/>
            <person name="Shen Z."/>
            <person name="Fox J.G."/>
        </authorList>
    </citation>
    <scope>NUCLEOTIDE SEQUENCE [LARGE SCALE GENOMIC DNA]</scope>
    <source>
        <strain evidence="12 13">ATCC 49310</strain>
    </source>
</reference>
<evidence type="ECO:0000256" key="5">
    <source>
        <dbReference type="ARBA" id="ARBA00022692"/>
    </source>
</evidence>
<dbReference type="InterPro" id="IPR004692">
    <property type="entry name" value="SecG"/>
</dbReference>
<dbReference type="NCBIfam" id="TIGR00810">
    <property type="entry name" value="secG"/>
    <property type="match status" value="1"/>
</dbReference>
<evidence type="ECO:0000256" key="2">
    <source>
        <dbReference type="ARBA" id="ARBA00008445"/>
    </source>
</evidence>
<evidence type="ECO:0000256" key="3">
    <source>
        <dbReference type="ARBA" id="ARBA00022448"/>
    </source>
</evidence>
<accession>A0A4U8T9E8</accession>
<organism evidence="12 13">
    <name type="scientific">Helicobacter trogontum</name>
    <dbReference type="NCBI Taxonomy" id="50960"/>
    <lineage>
        <taxon>Bacteria</taxon>
        <taxon>Pseudomonadati</taxon>
        <taxon>Campylobacterota</taxon>
        <taxon>Epsilonproteobacteria</taxon>
        <taxon>Campylobacterales</taxon>
        <taxon>Helicobacteraceae</taxon>
        <taxon>Helicobacter</taxon>
    </lineage>
</organism>
<gene>
    <name evidence="12" type="primary">secG</name>
    <name evidence="12" type="ORF">LS80_008510</name>
</gene>
<protein>
    <recommendedName>
        <fullName evidence="10">Protein-export membrane protein SecG</fullName>
    </recommendedName>
</protein>
<dbReference type="RefSeq" id="WP_034318121.1">
    <property type="nucleotide sequence ID" value="NZ_FZNF01000059.1"/>
</dbReference>
<dbReference type="AlphaFoldDB" id="A0A4U8T9E8"/>
<feature type="region of interest" description="Disordered" evidence="11">
    <location>
        <begin position="119"/>
        <end position="141"/>
    </location>
</feature>